<feature type="region of interest" description="Disordered" evidence="1">
    <location>
        <begin position="471"/>
        <end position="492"/>
    </location>
</feature>
<feature type="compositionally biased region" description="Low complexity" evidence="1">
    <location>
        <begin position="1601"/>
        <end position="1626"/>
    </location>
</feature>
<gene>
    <name evidence="2" type="ORF">EMWEY_00007130</name>
</gene>
<feature type="compositionally biased region" description="Basic and acidic residues" evidence="1">
    <location>
        <begin position="1753"/>
        <end position="1766"/>
    </location>
</feature>
<dbReference type="OMA" id="PLWEVRR"/>
<dbReference type="Proteomes" id="UP000030763">
    <property type="component" value="Unassembled WGS sequence"/>
</dbReference>
<dbReference type="GeneID" id="25334699"/>
<proteinExistence type="predicted"/>
<organism evidence="2 3">
    <name type="scientific">Eimeria maxima</name>
    <name type="common">Coccidian parasite</name>
    <dbReference type="NCBI Taxonomy" id="5804"/>
    <lineage>
        <taxon>Eukaryota</taxon>
        <taxon>Sar</taxon>
        <taxon>Alveolata</taxon>
        <taxon>Apicomplexa</taxon>
        <taxon>Conoidasida</taxon>
        <taxon>Coccidia</taxon>
        <taxon>Eucoccidiorida</taxon>
        <taxon>Eimeriorina</taxon>
        <taxon>Eimeriidae</taxon>
        <taxon>Eimeria</taxon>
    </lineage>
</organism>
<feature type="compositionally biased region" description="Basic and acidic residues" evidence="1">
    <location>
        <begin position="1432"/>
        <end position="1446"/>
    </location>
</feature>
<dbReference type="RefSeq" id="XP_013337247.1">
    <property type="nucleotide sequence ID" value="XM_013481793.1"/>
</dbReference>
<accession>U6M8T4</accession>
<evidence type="ECO:0000313" key="3">
    <source>
        <dbReference type="Proteomes" id="UP000030763"/>
    </source>
</evidence>
<dbReference type="EMBL" id="HG721885">
    <property type="protein sequence ID" value="CDJ60597.1"/>
    <property type="molecule type" value="Genomic_DNA"/>
</dbReference>
<keyword evidence="3" id="KW-1185">Reference proteome</keyword>
<feature type="region of interest" description="Disordered" evidence="1">
    <location>
        <begin position="1601"/>
        <end position="1627"/>
    </location>
</feature>
<evidence type="ECO:0000313" key="2">
    <source>
        <dbReference type="EMBL" id="CDJ60597.1"/>
    </source>
</evidence>
<name>U6M8T4_EIMMA</name>
<feature type="compositionally biased region" description="Basic and acidic residues" evidence="1">
    <location>
        <begin position="1723"/>
        <end position="1734"/>
    </location>
</feature>
<dbReference type="VEuPathDB" id="ToxoDB:EMWEY_00007130"/>
<feature type="region of interest" description="Disordered" evidence="1">
    <location>
        <begin position="1318"/>
        <end position="1339"/>
    </location>
</feature>
<protein>
    <submittedName>
        <fullName evidence="2">Uncharacterized protein</fullName>
    </submittedName>
</protein>
<feature type="region of interest" description="Disordered" evidence="1">
    <location>
        <begin position="1051"/>
        <end position="1073"/>
    </location>
</feature>
<feature type="region of interest" description="Disordered" evidence="1">
    <location>
        <begin position="87"/>
        <end position="151"/>
    </location>
</feature>
<dbReference type="OrthoDB" id="348264at2759"/>
<reference evidence="2" key="1">
    <citation type="submission" date="2013-10" db="EMBL/GenBank/DDBJ databases">
        <title>Genomic analysis of the causative agents of coccidiosis in chickens.</title>
        <authorList>
            <person name="Reid A.J."/>
            <person name="Blake D."/>
            <person name="Billington K."/>
            <person name="Browne H."/>
            <person name="Dunn M."/>
            <person name="Hung S."/>
            <person name="Kawahara F."/>
            <person name="Miranda-Saavedra D."/>
            <person name="Mourier T."/>
            <person name="Nagra H."/>
            <person name="Otto T.D."/>
            <person name="Rawlings N."/>
            <person name="Sanchez A."/>
            <person name="Sanders M."/>
            <person name="Subramaniam C."/>
            <person name="Tay Y."/>
            <person name="Dear P."/>
            <person name="Doerig C."/>
            <person name="Gruber A."/>
            <person name="Parkinson J."/>
            <person name="Shirley M."/>
            <person name="Wan K.L."/>
            <person name="Berriman M."/>
            <person name="Tomley F."/>
            <person name="Pain A."/>
        </authorList>
    </citation>
    <scope>NUCLEOTIDE SEQUENCE [LARGE SCALE GENOMIC DNA]</scope>
    <source>
        <strain evidence="2">Weybridge</strain>
    </source>
</reference>
<feature type="region of interest" description="Disordered" evidence="1">
    <location>
        <begin position="1405"/>
        <end position="1449"/>
    </location>
</feature>
<sequence length="1774" mass="187248">MKPSGVWAAAVAAAVGLFCCLGVSSLSIRSAFRGGLVPGRRGLAAAAALQQQQPRTLSPAALPLEDVGCAFIPCGRGDVGRRSQGCGIASRSNNSPQGVLQPFSNYSSSSSTRKASSSTLPLKAAEGPTQGLPGTAEEAADFESWGPQSPVDDYPDACTAQLPSKETTLGAPAGVIDVHFGAYDERPSHGGVPEGATEEYEGWRHLQLPLETLLFLAVDAETDAMRYLKEGATHMLQKAHTRGGGPNKKLDLGADILELRLAHALCTEAAAAAVQRRAAAQATAPLGTVGFRALKRQIDAFFEALYPRVAATRYTVQPQQQQQQKKQQQQQQQQKQQQVLRQAEDVWEEFRGSLFSHEELPAFEQLPVVITKGDAPLWEVRRATALQEAPGGPQRTRKLLLRLPELAIHEALLPPLQTPAEQAEGTAAATAAPATTTAAGAGGGRALRWAILCAMTRYRELLDPEARGLVLDEGAPQEGPPTGGTEGPLSFGLTPAGQKRRLQLLRTLFENFKPGPSQPGGPYGGLRWDPRGGLRARRAHPLWLLPMGASIRAWLEADSEDMSGLFHAAQRSGAAGDSRAAVSLLEAFLQSLDVQPPDLEGLEEEERRAQQRGMAGPLSNRMVGGPFGGPHAADTTSAAAVLGIPSFIEALILDGVDAAARAASPLMAQLNEQARDLAKYLGLPSAQGGNQEEEGDEDSSRHSNKTPLGRVSRAELLQRREEFLLLLNTIERRLLVAAAEALEGSILGGTGMHARRLSTEPQGPPPADSEEASVRTFIEAQVFIRDLMHTMRQTLKLPRGPGQVGGPKGVSGSTTAGVPVDTPGASIPFPSFDDLLTAPEGAPQGGVEEGATPVLDSPGALAAAAARLYAFFLVHCFEPGALPAAVRLRISRGLNTPTSPSLNIKREAHDGSLRAEWTIYIQGDIQHIPLLASSLLSSMFAIYKETAVAPKAFLPPGFPPLETEEETGSGSMGEAKGSNSCCLAVRRWQAIREAAQKNKWPFYVGLQEGTPLQLALAASVGTPQGTPGDPSLAFGLPKPLTDLLFVNSTPKISLSSPEGTPQDGGPQGGHQERPLLSDLRTAVPIGSPGSVSAALSLTAAETLQLLQAATPEERDKALNALENATAERYKGIGSPSQLLYHLIKEGISSKRALALLNSLVRRQQVLPASSEVNKLMAVSSPETAASPLAVPSPKVEGALAVLAKDWGEGRVPVSPLVHALWAGDRGAAAAAAAAGAVSAAAELGTKGIDPGGDEALLARQPLNTWAWKQAEKIRRDALGAAFLLRWLEGRMRGFNHSSDCLHTSLTGVDLRGIVGEEAATPPPPVGGPVLGEKKGAPPPPTPAYKALMQEGIKYLEDLHVIEHQHQHAQRQLTMKHLLMNGAHPEGLLEAANQVCAGLGPPSMGMGAGAPPLPPHAAGQGGGPTPPAPLRSPEGEKAHKEETERATQTETLLQEALRDPKKRIIDGEERQQVQMMLLMGRVYQPFTTLGVDTPEGLNEHITARQLVPLAKQYAGELSRAPLYPPSDDGRQRIQTIARPDPIDPNDPNDPQGLMSLSRFFEDSTSLPALLKESGALTGQEAAAQQQALTTAAAVVAKTAAAAQGSRTTTGTPATAAAGTAGTAAGGPRPKMTALHLVAAEAVQTVSSASPNPHELSPAAFLDALEFVQLEAGRHYARQGTKEIPIVLAAPGEEEEEAEAQAAEAEVDKYAAETAAAAAAAGHPTHKEMINKKETPNKYSPPADWRNLLSQTESIRPRQCDQERHPLSPKETLAVS</sequence>
<evidence type="ECO:0000256" key="1">
    <source>
        <dbReference type="SAM" id="MobiDB-lite"/>
    </source>
</evidence>
<feature type="region of interest" description="Disordered" evidence="1">
    <location>
        <begin position="684"/>
        <end position="709"/>
    </location>
</feature>
<reference evidence="2" key="2">
    <citation type="submission" date="2013-10" db="EMBL/GenBank/DDBJ databases">
        <authorList>
            <person name="Aslett M."/>
        </authorList>
    </citation>
    <scope>NUCLEOTIDE SEQUENCE [LARGE SCALE GENOMIC DNA]</scope>
    <source>
        <strain evidence="2">Weybridge</strain>
    </source>
</reference>
<feature type="compositionally biased region" description="Low complexity" evidence="1">
    <location>
        <begin position="104"/>
        <end position="118"/>
    </location>
</feature>
<feature type="region of interest" description="Disordered" evidence="1">
    <location>
        <begin position="1713"/>
        <end position="1774"/>
    </location>
</feature>